<reference evidence="2" key="1">
    <citation type="submission" date="2016-11" db="UniProtKB">
        <authorList>
            <consortium name="WormBaseParasite"/>
        </authorList>
    </citation>
    <scope>IDENTIFICATION</scope>
    <source>
        <strain evidence="2">KR3021</strain>
    </source>
</reference>
<accession>A0AC35TLZ7</accession>
<proteinExistence type="predicted"/>
<organism evidence="1 2">
    <name type="scientific">Rhabditophanes sp. KR3021</name>
    <dbReference type="NCBI Taxonomy" id="114890"/>
    <lineage>
        <taxon>Eukaryota</taxon>
        <taxon>Metazoa</taxon>
        <taxon>Ecdysozoa</taxon>
        <taxon>Nematoda</taxon>
        <taxon>Chromadorea</taxon>
        <taxon>Rhabditida</taxon>
        <taxon>Tylenchina</taxon>
        <taxon>Panagrolaimomorpha</taxon>
        <taxon>Strongyloidoidea</taxon>
        <taxon>Alloionematidae</taxon>
        <taxon>Rhabditophanes</taxon>
    </lineage>
</organism>
<sequence length="782" mass="87966">MPLAPLGDPWNTCTTVVATANATQWSQTRNNNNNIVVGHQKTLSAPPRKPSRKIELKNGNVEGDELKNLEFIDISPHLVRDGVQTGSLITATSLSTESDDSTLDGSSLQDTLTSSCFEYEDSQLQEELEDETEFDIKDVRKRGEKASSSQFELLKVLGQGSFGKVFLVRKIKGGNTGNLFAMKVLKKATLKVRDRVRTKMERDILAQISHPFIVGLHYAFQTEGKLYLILDFLRGGDLFTRLSKEVMFTEEDAKFYLAELVLALEHLHSLGIIYRDLKPENILLSEDGHINLTDFGLCKESVDADGKTYSFCGTVEYMAPEVINRRGHSTQADWWSMGVCFFEMMVGNLPFQGDNRKDTMTQILRAKLSMPSFLSNEAQNLLRCLFKRNPANRLGAGVDGPAKLKAHLFFATIDWTKLLAKQISPPFKPAFIGCEETTYFDTEFTRKTPRGIKLSDTLHSNAFLDDYIVKEDLGQGSFSVVKKCVHKATNVEYAVKMISKSKKDVGDEIDILQRYSNAPNIAKLYAVYEDETCWYIVLELCRGGELFDKIMTNKRFSEKEAALIMYKLAQTISYLHANQVVHRDIKFSNLLYYSEDTSAESVRIIDFGFAKQLRAENGLLMTPCYTAQFVAPEVLKKQGYDMSCDIWSMGVILFSLLSGEAPFAMNPDDNSALILERVGEGKFNMSGKCWDKISSFAKDLVKRMLHVDPSKRITAKQMLLHPWLAQRQTLPDEPICYSDGSCSKIKKAIDATFKAMENPNSVVSLSPVNTSALAKRRHQIKT</sequence>
<protein>
    <submittedName>
        <fullName evidence="2">Ribosomal protein S6 kinase</fullName>
    </submittedName>
</protein>
<name>A0AC35TLZ7_9BILA</name>
<dbReference type="WBParaSite" id="RSKR_0000221200.1">
    <property type="protein sequence ID" value="RSKR_0000221200.1"/>
    <property type="gene ID" value="RSKR_0000221200"/>
</dbReference>
<evidence type="ECO:0000313" key="1">
    <source>
        <dbReference type="Proteomes" id="UP000095286"/>
    </source>
</evidence>
<dbReference type="Proteomes" id="UP000095286">
    <property type="component" value="Unplaced"/>
</dbReference>
<evidence type="ECO:0000313" key="2">
    <source>
        <dbReference type="WBParaSite" id="RSKR_0000221200.1"/>
    </source>
</evidence>